<organism evidence="1 2">
    <name type="scientific">Pseudonocardia aurantiaca</name>
    <dbReference type="NCBI Taxonomy" id="75290"/>
    <lineage>
        <taxon>Bacteria</taxon>
        <taxon>Bacillati</taxon>
        <taxon>Actinomycetota</taxon>
        <taxon>Actinomycetes</taxon>
        <taxon>Pseudonocardiales</taxon>
        <taxon>Pseudonocardiaceae</taxon>
        <taxon>Pseudonocardia</taxon>
    </lineage>
</organism>
<proteinExistence type="predicted"/>
<gene>
    <name evidence="1" type="ORF">ACFSCY_22685</name>
</gene>
<protein>
    <submittedName>
        <fullName evidence="1">Uncharacterized protein</fullName>
    </submittedName>
</protein>
<keyword evidence="2" id="KW-1185">Reference proteome</keyword>
<sequence>MIPTRWVERRAGESGAELLTGPWRCDHRCRPRPRAGHPIAARTGHCISFWQFTKYGIAVTTFSTALARIYVAMRYFL</sequence>
<comment type="caution">
    <text evidence="1">The sequence shown here is derived from an EMBL/GenBank/DDBJ whole genome shotgun (WGS) entry which is preliminary data.</text>
</comment>
<dbReference type="Proteomes" id="UP001597145">
    <property type="component" value="Unassembled WGS sequence"/>
</dbReference>
<evidence type="ECO:0000313" key="2">
    <source>
        <dbReference type="Proteomes" id="UP001597145"/>
    </source>
</evidence>
<reference evidence="2" key="1">
    <citation type="journal article" date="2019" name="Int. J. Syst. Evol. Microbiol.">
        <title>The Global Catalogue of Microorganisms (GCM) 10K type strain sequencing project: providing services to taxonomists for standard genome sequencing and annotation.</title>
        <authorList>
            <consortium name="The Broad Institute Genomics Platform"/>
            <consortium name="The Broad Institute Genome Sequencing Center for Infectious Disease"/>
            <person name="Wu L."/>
            <person name="Ma J."/>
        </authorList>
    </citation>
    <scope>NUCLEOTIDE SEQUENCE [LARGE SCALE GENOMIC DNA]</scope>
    <source>
        <strain evidence="2">JCM 12165</strain>
    </source>
</reference>
<dbReference type="EMBL" id="JBHUCP010000017">
    <property type="protein sequence ID" value="MFD1532241.1"/>
    <property type="molecule type" value="Genomic_DNA"/>
</dbReference>
<dbReference type="RefSeq" id="WP_343981028.1">
    <property type="nucleotide sequence ID" value="NZ_BAAAJG010000012.1"/>
</dbReference>
<accession>A0ABW4FRN8</accession>
<name>A0ABW4FRN8_9PSEU</name>
<evidence type="ECO:0000313" key="1">
    <source>
        <dbReference type="EMBL" id="MFD1532241.1"/>
    </source>
</evidence>